<accession>A0A3R5XWF9</accession>
<evidence type="ECO:0000313" key="3">
    <source>
        <dbReference type="EMBL" id="QAR32808.1"/>
    </source>
</evidence>
<dbReference type="OrthoDB" id="7009097at2"/>
<feature type="compositionally biased region" description="Basic and acidic residues" evidence="1">
    <location>
        <begin position="58"/>
        <end position="70"/>
    </location>
</feature>
<dbReference type="EMBL" id="CP035108">
    <property type="protein sequence ID" value="QAR32808.1"/>
    <property type="molecule type" value="Genomic_DNA"/>
</dbReference>
<gene>
    <name evidence="3" type="ORF">EP073_05150</name>
</gene>
<feature type="region of interest" description="Disordered" evidence="1">
    <location>
        <begin position="52"/>
        <end position="73"/>
    </location>
</feature>
<keyword evidence="2" id="KW-1133">Transmembrane helix</keyword>
<evidence type="ECO:0000256" key="2">
    <source>
        <dbReference type="SAM" id="Phobius"/>
    </source>
</evidence>
<keyword evidence="2" id="KW-0812">Transmembrane</keyword>
<keyword evidence="2" id="KW-0472">Membrane</keyword>
<evidence type="ECO:0000256" key="1">
    <source>
        <dbReference type="SAM" id="MobiDB-lite"/>
    </source>
</evidence>
<dbReference type="KEGG" id="gtl:EP073_05150"/>
<feature type="transmembrane region" description="Helical" evidence="2">
    <location>
        <begin position="227"/>
        <end position="247"/>
    </location>
</feature>
<evidence type="ECO:0000313" key="4">
    <source>
        <dbReference type="Proteomes" id="UP000287502"/>
    </source>
</evidence>
<organism evidence="3 4">
    <name type="scientific">Geovibrio thiophilus</name>
    <dbReference type="NCBI Taxonomy" id="139438"/>
    <lineage>
        <taxon>Bacteria</taxon>
        <taxon>Pseudomonadati</taxon>
        <taxon>Deferribacterota</taxon>
        <taxon>Deferribacteres</taxon>
        <taxon>Deferribacterales</taxon>
        <taxon>Geovibrionaceae</taxon>
        <taxon>Geovibrio</taxon>
    </lineage>
</organism>
<dbReference type="RefSeq" id="WP_128466094.1">
    <property type="nucleotide sequence ID" value="NZ_CP035108.1"/>
</dbReference>
<reference evidence="3 4" key="1">
    <citation type="submission" date="2019-01" db="EMBL/GenBank/DDBJ databases">
        <title>Geovibrio thiophilus DSM 11263, complete genome.</title>
        <authorList>
            <person name="Spring S."/>
            <person name="Bunk B."/>
            <person name="Sproer C."/>
        </authorList>
    </citation>
    <scope>NUCLEOTIDE SEQUENCE [LARGE SCALE GENOMIC DNA]</scope>
    <source>
        <strain evidence="3 4">DSM 11263</strain>
    </source>
</reference>
<protein>
    <submittedName>
        <fullName evidence="3">Uncharacterized protein</fullName>
    </submittedName>
</protein>
<sequence>MNNIKLIRVKQKLGAGDRVFAYVMVNVRTKKHGHSETISVDVTPIIKDELLSGVPDEDPSKTSPLDDKTNRFTATADANRETVTIAAGPRMMIGSSIRDKGVGTFALNEIIRWMIVKYPNYMVDIVNISSSFLPDEEERKKAVHFFLNFGFDFKENNGLPYEGTMEAVLCMNLHEHMNRSKVDEIDISKFIRELLRERYMIEETIKNQGRLIQEHEVFRNKAEKDRFASVLINILTVLGILFLLFYLR</sequence>
<dbReference type="Proteomes" id="UP000287502">
    <property type="component" value="Chromosome"/>
</dbReference>
<keyword evidence="4" id="KW-1185">Reference proteome</keyword>
<name>A0A3R5XWF9_9BACT</name>
<proteinExistence type="predicted"/>
<dbReference type="AlphaFoldDB" id="A0A3R5XWF9"/>